<dbReference type="Pfam" id="PF01432">
    <property type="entry name" value="Peptidase_M3"/>
    <property type="match status" value="1"/>
</dbReference>
<gene>
    <name evidence="12" type="ORF">HELGO_WM26747</name>
</gene>
<evidence type="ECO:0000256" key="4">
    <source>
        <dbReference type="ARBA" id="ARBA00022801"/>
    </source>
</evidence>
<feature type="domain" description="Oligopeptidase A N-terminal" evidence="11">
    <location>
        <begin position="29"/>
        <end position="148"/>
    </location>
</feature>
<reference evidence="12" key="1">
    <citation type="submission" date="2020-01" db="EMBL/GenBank/DDBJ databases">
        <authorList>
            <person name="Meier V. D."/>
            <person name="Meier V D."/>
        </authorList>
    </citation>
    <scope>NUCLEOTIDE SEQUENCE</scope>
    <source>
        <strain evidence="12">HLG_WM_MAG_09</strain>
    </source>
</reference>
<dbReference type="InterPro" id="IPR024080">
    <property type="entry name" value="Neurolysin/TOP_N"/>
</dbReference>
<dbReference type="CDD" id="cd06456">
    <property type="entry name" value="M3A_DCP"/>
    <property type="match status" value="1"/>
</dbReference>
<comment type="catalytic activity">
    <reaction evidence="7">
        <text>Hydrolysis of oligopeptides, with broad specificity. Gly or Ala commonly occur as P1 or P1' residues, but more distant residues are also important, as is shown by the fact that Z-Gly-Pro-Gly-|-Gly-Pro-Ala is cleaved, but not Z-(Gly)(5).</text>
        <dbReference type="EC" id="3.4.24.70"/>
    </reaction>
</comment>
<dbReference type="GO" id="GO:0004222">
    <property type="term" value="F:metalloendopeptidase activity"/>
    <property type="evidence" value="ECO:0007669"/>
    <property type="project" value="UniProtKB-EC"/>
</dbReference>
<organism evidence="12">
    <name type="scientific">uncultured Thiotrichaceae bacterium</name>
    <dbReference type="NCBI Taxonomy" id="298394"/>
    <lineage>
        <taxon>Bacteria</taxon>
        <taxon>Pseudomonadati</taxon>
        <taxon>Pseudomonadota</taxon>
        <taxon>Gammaproteobacteria</taxon>
        <taxon>Thiotrichales</taxon>
        <taxon>Thiotrichaceae</taxon>
        <taxon>environmental samples</taxon>
    </lineage>
</organism>
<dbReference type="EC" id="3.4.24.70" evidence="8"/>
<dbReference type="GO" id="GO:0005829">
    <property type="term" value="C:cytosol"/>
    <property type="evidence" value="ECO:0007669"/>
    <property type="project" value="UniProtKB-ARBA"/>
</dbReference>
<dbReference type="Gene3D" id="1.20.1050.40">
    <property type="entry name" value="Endopeptidase. Chain P, domain 1"/>
    <property type="match status" value="1"/>
</dbReference>
<dbReference type="GO" id="GO:0006508">
    <property type="term" value="P:proteolysis"/>
    <property type="evidence" value="ECO:0007669"/>
    <property type="project" value="UniProtKB-KW"/>
</dbReference>
<dbReference type="FunFam" id="3.40.390.10:FF:000009">
    <property type="entry name" value="Oligopeptidase A"/>
    <property type="match status" value="1"/>
</dbReference>
<feature type="domain" description="Peptidase M3A/M3B catalytic" evidence="10">
    <location>
        <begin position="222"/>
        <end position="677"/>
    </location>
</feature>
<evidence type="ECO:0000256" key="9">
    <source>
        <dbReference type="RuleBase" id="RU003435"/>
    </source>
</evidence>
<dbReference type="GO" id="GO:0046872">
    <property type="term" value="F:metal ion binding"/>
    <property type="evidence" value="ECO:0007669"/>
    <property type="project" value="UniProtKB-UniRule"/>
</dbReference>
<evidence type="ECO:0000313" key="12">
    <source>
        <dbReference type="EMBL" id="CAA6830753.1"/>
    </source>
</evidence>
<evidence type="ECO:0000259" key="10">
    <source>
        <dbReference type="Pfam" id="PF01432"/>
    </source>
</evidence>
<accession>A0A6S6UP45</accession>
<dbReference type="PANTHER" id="PTHR43660">
    <property type="entry name" value="DIPEPTIDYL CARBOXYPEPTIDASE"/>
    <property type="match status" value="1"/>
</dbReference>
<comment type="similarity">
    <text evidence="1 9">Belongs to the peptidase M3 family.</text>
</comment>
<dbReference type="InterPro" id="IPR001567">
    <property type="entry name" value="Pept_M3A_M3B_dom"/>
</dbReference>
<evidence type="ECO:0000256" key="7">
    <source>
        <dbReference type="ARBA" id="ARBA00024603"/>
    </source>
</evidence>
<dbReference type="InterPro" id="IPR045666">
    <property type="entry name" value="OpdA_N"/>
</dbReference>
<evidence type="ECO:0000256" key="2">
    <source>
        <dbReference type="ARBA" id="ARBA00022670"/>
    </source>
</evidence>
<dbReference type="InterPro" id="IPR024077">
    <property type="entry name" value="Neurolysin/TOP_dom2"/>
</dbReference>
<keyword evidence="4 9" id="KW-0378">Hydrolase</keyword>
<evidence type="ECO:0000256" key="6">
    <source>
        <dbReference type="ARBA" id="ARBA00023049"/>
    </source>
</evidence>
<keyword evidence="3 9" id="KW-0479">Metal-binding</keyword>
<dbReference type="Gene3D" id="3.40.390.10">
    <property type="entry name" value="Collagenase (Catalytic Domain)"/>
    <property type="match status" value="1"/>
</dbReference>
<dbReference type="InterPro" id="IPR034005">
    <property type="entry name" value="M3A_DCP"/>
</dbReference>
<sequence length="682" mass="77327">MTNPLLSEQGLPTFSQVKPKHITPAVDTILTENRQWLAERLKQKIEPTWDNLLYPLNENDNRLDRMWSPVSHLNAVMNTEELRSEYNSCLPKLSEYHTEIGQNQDLYLAIKHMHDNASLLGLDDVQIKVLNDALLSFKLSGIALEAAEQNRYGEINKQLSQLSANFSDNVLDATHAWFKHITDVSELAGLSESALNMAAQSAEQRELTGWVITLDFPSYIAVMQYADNRLLRAEVFHAYTTRSSELGQNPDQDNTQVIRDIMRLRQESAELLGYANYAEVSLASKMADSTDKVIGFLRDLAAKSKPFADQEYTDIVQFAKDELGMTEEVQVWDVSYISEKMKESRFRFTEQDLKPYFPAERVIDGLFKLVSQLYNVQITPSEQPVDLWHADVRFYQIHNQAGELAAEFYLDLYARQHKRGGAWMSDFCGRFKRAQGVQTPVAFMTCNSSPPIGDQPALFTHDEVVTLFHEFGHGLHHMMTQVDYPDVSGISGVEWDAVELPSQFMENWCWEREVLDMISGHWETGEALPQELFDKMLAARHFQGAMGMVRQLEFSLFDMLLHIDPAAADEGQLNSILQAVREEVAVIKQPSFNRMVNSFSHIFAGGYAAGYYSYKWAEVLSADAYARFEEDGLFNPETGQSFLGEVLQMGGSRPAMESFVAFRGREPEIDALLRHSGLSAAA</sequence>
<comment type="cofactor">
    <cofactor evidence="9">
        <name>Zn(2+)</name>
        <dbReference type="ChEBI" id="CHEBI:29105"/>
    </cofactor>
    <text evidence="9">Binds 1 zinc ion.</text>
</comment>
<dbReference type="Gene3D" id="1.10.1370.10">
    <property type="entry name" value="Neurolysin, domain 3"/>
    <property type="match status" value="1"/>
</dbReference>
<dbReference type="SUPFAM" id="SSF55486">
    <property type="entry name" value="Metalloproteases ('zincins'), catalytic domain"/>
    <property type="match status" value="1"/>
</dbReference>
<evidence type="ECO:0000256" key="1">
    <source>
        <dbReference type="ARBA" id="ARBA00006040"/>
    </source>
</evidence>
<dbReference type="PANTHER" id="PTHR43660:SF1">
    <property type="entry name" value="DIPEPTIDYL CARBOXYPEPTIDASE"/>
    <property type="match status" value="1"/>
</dbReference>
<keyword evidence="6 9" id="KW-0482">Metalloprotease</keyword>
<evidence type="ECO:0000256" key="8">
    <source>
        <dbReference type="ARBA" id="ARBA00026100"/>
    </source>
</evidence>
<dbReference type="AlphaFoldDB" id="A0A6S6UP45"/>
<proteinExistence type="inferred from homology"/>
<evidence type="ECO:0000256" key="3">
    <source>
        <dbReference type="ARBA" id="ARBA00022723"/>
    </source>
</evidence>
<protein>
    <recommendedName>
        <fullName evidence="8">oligopeptidase A</fullName>
        <ecNumber evidence="8">3.4.24.70</ecNumber>
    </recommendedName>
</protein>
<evidence type="ECO:0000259" key="11">
    <source>
        <dbReference type="Pfam" id="PF19310"/>
    </source>
</evidence>
<dbReference type="EMBL" id="CACVAT010000626">
    <property type="protein sequence ID" value="CAA6830753.1"/>
    <property type="molecule type" value="Genomic_DNA"/>
</dbReference>
<name>A0A6S6UP45_9GAMM</name>
<dbReference type="InterPro" id="IPR024079">
    <property type="entry name" value="MetalloPept_cat_dom_sf"/>
</dbReference>
<keyword evidence="5 9" id="KW-0862">Zinc</keyword>
<evidence type="ECO:0000256" key="5">
    <source>
        <dbReference type="ARBA" id="ARBA00022833"/>
    </source>
</evidence>
<dbReference type="Pfam" id="PF19310">
    <property type="entry name" value="TOP_N"/>
    <property type="match status" value="1"/>
</dbReference>
<dbReference type="InterPro" id="IPR045090">
    <property type="entry name" value="Pept_M3A_M3B"/>
</dbReference>
<keyword evidence="2 9" id="KW-0645">Protease</keyword>